<proteinExistence type="predicted"/>
<reference evidence="2 3" key="1">
    <citation type="submission" date="2019-10" db="EMBL/GenBank/DDBJ databases">
        <title>Georgenia wutianyii sp. nov. and Georgenia yuyongxinii sp. nov. isolated from plateau pika (Ochotona curzoniae) in the Qinghai-Tibet plateau of China.</title>
        <authorList>
            <person name="Tian Z."/>
        </authorList>
    </citation>
    <scope>NUCLEOTIDE SEQUENCE [LARGE SCALE GENOMIC DNA]</scope>
    <source>
        <strain evidence="2 3">JCM 19765</strain>
    </source>
</reference>
<feature type="domain" description="Carbohydrate kinase PfkB" evidence="1">
    <location>
        <begin position="28"/>
        <end position="276"/>
    </location>
</feature>
<sequence length="307" mass="32049">MAGTTVALGHVVLDEIRLADGTALPPVVGGAGAYAAYGQALVAPQVLLASGVGEDFPARADLALAGIDSAALAALDPHTPRTRIQYFTDGEREETPEFGLDHFRRLDPAVWMLPESADPIALYVFDEISPDLFTDIAELRRRTGCAVLWELHAGVCTPEQLPAVRAQAAGVDILSLNRTEARGLCGTDDLERCLAELADIVPTVALRLGAEGALVVHDGETVSARPPAGPVVDPTGAGNAFSGAFVASWAVAGRDAEAALRDAMGASALTIRQYGPPPVDAALREEHRRIAASIDVTTPQLQNGPSL</sequence>
<dbReference type="EMBL" id="WHPC01000009">
    <property type="protein sequence ID" value="MPV36266.1"/>
    <property type="molecule type" value="Genomic_DNA"/>
</dbReference>
<keyword evidence="3" id="KW-1185">Reference proteome</keyword>
<dbReference type="PANTHER" id="PTHR47098:SF2">
    <property type="entry name" value="PROTEIN MAK32"/>
    <property type="match status" value="1"/>
</dbReference>
<dbReference type="Gene3D" id="3.40.1190.20">
    <property type="match status" value="1"/>
</dbReference>
<dbReference type="Proteomes" id="UP000437709">
    <property type="component" value="Unassembled WGS sequence"/>
</dbReference>
<evidence type="ECO:0000313" key="3">
    <source>
        <dbReference type="Proteomes" id="UP000437709"/>
    </source>
</evidence>
<dbReference type="InterPro" id="IPR011611">
    <property type="entry name" value="PfkB_dom"/>
</dbReference>
<dbReference type="RefSeq" id="WP_152196055.1">
    <property type="nucleotide sequence ID" value="NZ_VUKD01000004.1"/>
</dbReference>
<accession>A0A6N7EJ98</accession>
<evidence type="ECO:0000313" key="2">
    <source>
        <dbReference type="EMBL" id="MPV36266.1"/>
    </source>
</evidence>
<organism evidence="2 3">
    <name type="scientific">Georgenia subflava</name>
    <dbReference type="NCBI Taxonomy" id="1622177"/>
    <lineage>
        <taxon>Bacteria</taxon>
        <taxon>Bacillati</taxon>
        <taxon>Actinomycetota</taxon>
        <taxon>Actinomycetes</taxon>
        <taxon>Micrococcales</taxon>
        <taxon>Bogoriellaceae</taxon>
        <taxon>Georgenia</taxon>
    </lineage>
</organism>
<comment type="caution">
    <text evidence="2">The sequence shown here is derived from an EMBL/GenBank/DDBJ whole genome shotgun (WGS) entry which is preliminary data.</text>
</comment>
<dbReference type="AlphaFoldDB" id="A0A6N7EJ98"/>
<dbReference type="InterPro" id="IPR029056">
    <property type="entry name" value="Ribokinase-like"/>
</dbReference>
<gene>
    <name evidence="2" type="ORF">GB881_04245</name>
</gene>
<dbReference type="OrthoDB" id="9808601at2"/>
<dbReference type="SUPFAM" id="SSF53613">
    <property type="entry name" value="Ribokinase-like"/>
    <property type="match status" value="1"/>
</dbReference>
<dbReference type="PANTHER" id="PTHR47098">
    <property type="entry name" value="PROTEIN MAK32"/>
    <property type="match status" value="1"/>
</dbReference>
<name>A0A6N7EJ98_9MICO</name>
<dbReference type="Pfam" id="PF00294">
    <property type="entry name" value="PfkB"/>
    <property type="match status" value="1"/>
</dbReference>
<protein>
    <recommendedName>
        <fullName evidence="1">Carbohydrate kinase PfkB domain-containing protein</fullName>
    </recommendedName>
</protein>
<evidence type="ECO:0000259" key="1">
    <source>
        <dbReference type="Pfam" id="PF00294"/>
    </source>
</evidence>